<gene>
    <name evidence="2" type="ORF">J5Y03_13605</name>
</gene>
<evidence type="ECO:0000313" key="3">
    <source>
        <dbReference type="Proteomes" id="UP000682134"/>
    </source>
</evidence>
<dbReference type="RefSeq" id="WP_209406558.1">
    <property type="nucleotide sequence ID" value="NZ_JAGIYQ010000009.1"/>
</dbReference>
<keyword evidence="1" id="KW-1133">Transmembrane helix</keyword>
<protein>
    <submittedName>
        <fullName evidence="2">Uncharacterized protein</fullName>
    </submittedName>
</protein>
<keyword evidence="1" id="KW-0472">Membrane</keyword>
<reference evidence="2" key="1">
    <citation type="submission" date="2021-04" db="EMBL/GenBank/DDBJ databases">
        <title>Genome seq and assembly of Bacillus sp.</title>
        <authorList>
            <person name="Chhetri G."/>
        </authorList>
    </citation>
    <scope>NUCLEOTIDE SEQUENCE</scope>
    <source>
        <strain evidence="2">RG28</strain>
    </source>
</reference>
<name>A0A940SKN5_9BACI</name>
<dbReference type="EMBL" id="JAGIYQ010000009">
    <property type="protein sequence ID" value="MBP0726214.1"/>
    <property type="molecule type" value="Genomic_DNA"/>
</dbReference>
<keyword evidence="3" id="KW-1185">Reference proteome</keyword>
<organism evidence="2 3">
    <name type="scientific">Gottfriedia endophytica</name>
    <dbReference type="NCBI Taxonomy" id="2820819"/>
    <lineage>
        <taxon>Bacteria</taxon>
        <taxon>Bacillati</taxon>
        <taxon>Bacillota</taxon>
        <taxon>Bacilli</taxon>
        <taxon>Bacillales</taxon>
        <taxon>Bacillaceae</taxon>
        <taxon>Gottfriedia</taxon>
    </lineage>
</organism>
<proteinExistence type="predicted"/>
<evidence type="ECO:0000313" key="2">
    <source>
        <dbReference type="EMBL" id="MBP0726214.1"/>
    </source>
</evidence>
<sequence>MIGLFITCIILILFICIWNIYLTIQLSKYKEMESSFIHLKNETEDVLYTFIEEWKEENEEFLNKLANKPHTDKVELKEQILESDSKPFTTYEYREDENNINYNEFISYDQENTQSNFSIQKEETSQISEFERILKLQKEGYTIDEIAKKLDKGKTEIELMLKLRI</sequence>
<feature type="transmembrane region" description="Helical" evidence="1">
    <location>
        <begin position="6"/>
        <end position="24"/>
    </location>
</feature>
<dbReference type="Proteomes" id="UP000682134">
    <property type="component" value="Unassembled WGS sequence"/>
</dbReference>
<dbReference type="AlphaFoldDB" id="A0A940SKN5"/>
<comment type="caution">
    <text evidence="2">The sequence shown here is derived from an EMBL/GenBank/DDBJ whole genome shotgun (WGS) entry which is preliminary data.</text>
</comment>
<evidence type="ECO:0000256" key="1">
    <source>
        <dbReference type="SAM" id="Phobius"/>
    </source>
</evidence>
<keyword evidence="1" id="KW-0812">Transmembrane</keyword>
<accession>A0A940SKN5</accession>